<evidence type="ECO:0000256" key="17">
    <source>
        <dbReference type="ARBA" id="ARBA00023187"/>
    </source>
</evidence>
<evidence type="ECO:0000256" key="7">
    <source>
        <dbReference type="ARBA" id="ARBA00022664"/>
    </source>
</evidence>
<keyword evidence="4" id="KW-0158">Chromosome</keyword>
<dbReference type="SMART" id="SM00361">
    <property type="entry name" value="RRM_1"/>
    <property type="match status" value="1"/>
</dbReference>
<evidence type="ECO:0000313" key="26">
    <source>
        <dbReference type="Proteomes" id="UP001066276"/>
    </source>
</evidence>
<dbReference type="PROSITE" id="PS50102">
    <property type="entry name" value="RRM"/>
    <property type="match status" value="2"/>
</dbReference>
<evidence type="ECO:0000256" key="21">
    <source>
        <dbReference type="ARBA" id="ARBA00073773"/>
    </source>
</evidence>
<evidence type="ECO:0000256" key="5">
    <source>
        <dbReference type="ARBA" id="ARBA00022499"/>
    </source>
</evidence>
<dbReference type="PANTHER" id="PTHR15608:SF0">
    <property type="entry name" value="HIV TAT-SPECIFIC FACTOR 1"/>
    <property type="match status" value="1"/>
</dbReference>
<evidence type="ECO:0000256" key="11">
    <source>
        <dbReference type="ARBA" id="ARBA00022843"/>
    </source>
</evidence>
<dbReference type="GO" id="GO:0005684">
    <property type="term" value="C:U2-type spliceosomal complex"/>
    <property type="evidence" value="ECO:0007669"/>
    <property type="project" value="TreeGrafter"/>
</dbReference>
<keyword evidence="26" id="KW-1185">Reference proteome</keyword>
<proteinExistence type="inferred from homology"/>
<keyword evidence="14" id="KW-0805">Transcription regulation</keyword>
<feature type="compositionally biased region" description="Polar residues" evidence="23">
    <location>
        <begin position="510"/>
        <end position="521"/>
    </location>
</feature>
<feature type="domain" description="RRM" evidence="24">
    <location>
        <begin position="271"/>
        <end position="356"/>
    </location>
</feature>
<feature type="compositionally biased region" description="Basic residues" evidence="23">
    <location>
        <begin position="236"/>
        <end position="247"/>
    </location>
</feature>
<dbReference type="InterPro" id="IPR034393">
    <property type="entry name" value="TatSF1-like"/>
</dbReference>
<dbReference type="FunFam" id="3.30.70.330:FF:000105">
    <property type="entry name" value="HIV Tat-specific factor 1 homolog"/>
    <property type="match status" value="1"/>
</dbReference>
<dbReference type="Gene3D" id="3.30.70.330">
    <property type="match status" value="2"/>
</dbReference>
<feature type="compositionally biased region" description="Low complexity" evidence="23">
    <location>
        <begin position="471"/>
        <end position="480"/>
    </location>
</feature>
<dbReference type="InterPro" id="IPR000504">
    <property type="entry name" value="RRM_dom"/>
</dbReference>
<evidence type="ECO:0000256" key="8">
    <source>
        <dbReference type="ARBA" id="ARBA00022728"/>
    </source>
</evidence>
<evidence type="ECO:0000256" key="12">
    <source>
        <dbReference type="ARBA" id="ARBA00022884"/>
    </source>
</evidence>
<dbReference type="GO" id="GO:0000398">
    <property type="term" value="P:mRNA splicing, via spliceosome"/>
    <property type="evidence" value="ECO:0007669"/>
    <property type="project" value="InterPro"/>
</dbReference>
<evidence type="ECO:0000256" key="20">
    <source>
        <dbReference type="ARBA" id="ARBA00062124"/>
    </source>
</evidence>
<dbReference type="EMBL" id="JANPWB010000003">
    <property type="protein sequence ID" value="KAJ1198323.1"/>
    <property type="molecule type" value="Genomic_DNA"/>
</dbReference>
<keyword evidence="18" id="KW-0234">DNA repair</keyword>
<evidence type="ECO:0000256" key="18">
    <source>
        <dbReference type="ARBA" id="ARBA00023204"/>
    </source>
</evidence>
<organism evidence="25 26">
    <name type="scientific">Pleurodeles waltl</name>
    <name type="common">Iberian ribbed newt</name>
    <dbReference type="NCBI Taxonomy" id="8319"/>
    <lineage>
        <taxon>Eukaryota</taxon>
        <taxon>Metazoa</taxon>
        <taxon>Chordata</taxon>
        <taxon>Craniata</taxon>
        <taxon>Vertebrata</taxon>
        <taxon>Euteleostomi</taxon>
        <taxon>Amphibia</taxon>
        <taxon>Batrachia</taxon>
        <taxon>Caudata</taxon>
        <taxon>Salamandroidea</taxon>
        <taxon>Salamandridae</taxon>
        <taxon>Pleurodelinae</taxon>
        <taxon>Pleurodeles</taxon>
    </lineage>
</organism>
<dbReference type="GO" id="GO:0005694">
    <property type="term" value="C:chromosome"/>
    <property type="evidence" value="ECO:0007669"/>
    <property type="project" value="UniProtKB-SubCell"/>
</dbReference>
<keyword evidence="12 22" id="KW-0694">RNA-binding</keyword>
<dbReference type="Pfam" id="PF00076">
    <property type="entry name" value="RRM_1"/>
    <property type="match status" value="2"/>
</dbReference>
<comment type="subunit">
    <text evidence="20">Component of the 17S U2 SnRNP complex, a ribonucleoprotein complex that contains small nuclear RNA (snRNA) U2 and a number of specific proteins. Within the 17S U2 SnRNP complex, interacts (via UHM region) directly with SF3B1. Component of a complex which is at least composed of HTATSF1/Tat-SF1, the P-TEFb complex components CDK9 and CCNT1, RNA polymerase II, SUPT5H, and NCL/nucleolin. Interacts with GTF2F2/RAP30 and POLR2A. Interacts with TCERG1/CA150. Interacts with (poly-ADP-ribosylated) RPA1; promoting HTATSF1 recruitment to DNA damage sites. Interacts (when phosphorylated) with TOPBP1; promoting recruitment of TOPBP1 to DNA damage sites during S-phase.</text>
</comment>
<dbReference type="Proteomes" id="UP001066276">
    <property type="component" value="Chromosome 2_1"/>
</dbReference>
<dbReference type="Pfam" id="PF02389">
    <property type="entry name" value="Cornifin"/>
    <property type="match status" value="1"/>
</dbReference>
<evidence type="ECO:0000256" key="19">
    <source>
        <dbReference type="ARBA" id="ARBA00023242"/>
    </source>
</evidence>
<keyword evidence="13" id="KW-0007">Acetylation</keyword>
<evidence type="ECO:0000256" key="13">
    <source>
        <dbReference type="ARBA" id="ARBA00022990"/>
    </source>
</evidence>
<dbReference type="GO" id="GO:0003723">
    <property type="term" value="F:RNA binding"/>
    <property type="evidence" value="ECO:0007669"/>
    <property type="project" value="UniProtKB-UniRule"/>
</dbReference>
<reference evidence="25" key="1">
    <citation type="journal article" date="2022" name="bioRxiv">
        <title>Sequencing and chromosome-scale assembly of the giantPleurodeles waltlgenome.</title>
        <authorList>
            <person name="Brown T."/>
            <person name="Elewa A."/>
            <person name="Iarovenko S."/>
            <person name="Subramanian E."/>
            <person name="Araus A.J."/>
            <person name="Petzold A."/>
            <person name="Susuki M."/>
            <person name="Suzuki K.-i.T."/>
            <person name="Hayashi T."/>
            <person name="Toyoda A."/>
            <person name="Oliveira C."/>
            <person name="Osipova E."/>
            <person name="Leigh N.D."/>
            <person name="Simon A."/>
            <person name="Yun M.H."/>
        </authorList>
    </citation>
    <scope>NUCLEOTIDE SEQUENCE</scope>
    <source>
        <strain evidence="25">20211129_DDA</strain>
        <tissue evidence="25">Liver</tissue>
    </source>
</reference>
<keyword evidence="19" id="KW-0539">Nucleus</keyword>
<evidence type="ECO:0000256" key="6">
    <source>
        <dbReference type="ARBA" id="ARBA00022553"/>
    </source>
</evidence>
<evidence type="ECO:0000259" key="24">
    <source>
        <dbReference type="PROSITE" id="PS50102"/>
    </source>
</evidence>
<sequence>MSGASDGNEDFEEQLRLQQLYGEEGNSEQQHTFQDPSDGTIYEWDYDKKAWFPKITDDFLALYHANYGLPAEDVLRTAEPVPQNEIKPTDTSEAPAKNKGPPKDPDKNIAPAAEQKEHKPKAEKRKPEPGWFEVEEGRNTNVYVTGLPPDITDDEFVELMSKYGIIMRDIHTEEYKIKLYKDNQGNLKGDGLCCFLKKESVDLALKLLDEYEIRGYKLHVEAARFQLKGDYDVKKKKKRSKDYRKKLSMQQKQLDWRPEKKPGETRLRHERVIIIRNMFHPSDFEEDPLVLNEIRDDLRIECEKFGQVKKVLIFDRHPDGVASVAFKETEEADVCIAALNGRWFGGRQLVVETWDGVTDYQIEETSREREERLKGWDSFLGDNSGKKKTDTSTVPASSATAVLDSSATAVPDPSATAVPDPSATAVPDPSATAVPDPSATAVLNPSATAVPDPSATAVPDPSATAVLDPSATAADGAAADVQHSVSEGKKQGDVTNNVNDQENNGEHNNQDGAQSTDSSLAGSDDDEEETPV</sequence>
<keyword evidence="8" id="KW-0747">Spliceosome</keyword>
<dbReference type="GO" id="GO:0006281">
    <property type="term" value="P:DNA repair"/>
    <property type="evidence" value="ECO:0007669"/>
    <property type="project" value="UniProtKB-KW"/>
</dbReference>
<keyword evidence="11" id="KW-0832">Ubl conjugation</keyword>
<feature type="compositionally biased region" description="Polar residues" evidence="23">
    <location>
        <begin position="493"/>
        <end position="503"/>
    </location>
</feature>
<evidence type="ECO:0000256" key="1">
    <source>
        <dbReference type="ARBA" id="ARBA00004123"/>
    </source>
</evidence>
<dbReference type="InterPro" id="IPR035979">
    <property type="entry name" value="RBD_domain_sf"/>
</dbReference>
<evidence type="ECO:0000256" key="14">
    <source>
        <dbReference type="ARBA" id="ARBA00023015"/>
    </source>
</evidence>
<keyword evidence="5" id="KW-1017">Isopeptide bond</keyword>
<feature type="compositionally biased region" description="Polar residues" evidence="23">
    <location>
        <begin position="27"/>
        <end position="37"/>
    </location>
</feature>
<dbReference type="FunFam" id="3.30.70.330:FF:000202">
    <property type="entry name" value="HIV Tat-specific factor 1"/>
    <property type="match status" value="1"/>
</dbReference>
<dbReference type="CDD" id="cd12281">
    <property type="entry name" value="RRM1_TatSF1_like"/>
    <property type="match status" value="1"/>
</dbReference>
<evidence type="ECO:0000256" key="22">
    <source>
        <dbReference type="PROSITE-ProRule" id="PRU00176"/>
    </source>
</evidence>
<evidence type="ECO:0000256" key="23">
    <source>
        <dbReference type="SAM" id="MobiDB-lite"/>
    </source>
</evidence>
<keyword evidence="6" id="KW-0597">Phosphoprotein</keyword>
<comment type="caution">
    <text evidence="25">The sequence shown here is derived from an EMBL/GenBank/DDBJ whole genome shotgun (WGS) entry which is preliminary data.</text>
</comment>
<evidence type="ECO:0000313" key="25">
    <source>
        <dbReference type="EMBL" id="KAJ1198323.1"/>
    </source>
</evidence>
<dbReference type="AlphaFoldDB" id="A0AAV7VDR6"/>
<dbReference type="PANTHER" id="PTHR15608">
    <property type="entry name" value="SPLICING FACTOR U2AF-ASSOCIATED PROTEIN 2"/>
    <property type="match status" value="1"/>
</dbReference>
<feature type="domain" description="RRM" evidence="24">
    <location>
        <begin position="140"/>
        <end position="225"/>
    </location>
</feature>
<gene>
    <name evidence="25" type="ORF">NDU88_002165</name>
</gene>
<keyword evidence="16" id="KW-0804">Transcription</keyword>
<feature type="region of interest" description="Disordered" evidence="23">
    <location>
        <begin position="404"/>
        <end position="532"/>
    </location>
</feature>
<feature type="region of interest" description="Disordered" evidence="23">
    <location>
        <begin position="18"/>
        <end position="40"/>
    </location>
</feature>
<dbReference type="InterPro" id="IPR012677">
    <property type="entry name" value="Nucleotide-bd_a/b_plait_sf"/>
</dbReference>
<feature type="region of interest" description="Disordered" evidence="23">
    <location>
        <begin position="83"/>
        <end position="132"/>
    </location>
</feature>
<dbReference type="CDD" id="cd12282">
    <property type="entry name" value="RRM2_TatSF1_like"/>
    <property type="match status" value="1"/>
</dbReference>
<keyword evidence="10" id="KW-0227">DNA damage</keyword>
<keyword evidence="17" id="KW-0508">mRNA splicing</keyword>
<name>A0AAV7VDR6_PLEWA</name>
<dbReference type="GO" id="GO:0005686">
    <property type="term" value="C:U2 snRNP"/>
    <property type="evidence" value="ECO:0007669"/>
    <property type="project" value="TreeGrafter"/>
</dbReference>
<dbReference type="SMART" id="SM00360">
    <property type="entry name" value="RRM"/>
    <property type="match status" value="2"/>
</dbReference>
<dbReference type="InterPro" id="IPR003954">
    <property type="entry name" value="RRM_euk-type"/>
</dbReference>
<keyword evidence="15" id="KW-0010">Activator</keyword>
<evidence type="ECO:0000256" key="3">
    <source>
        <dbReference type="ARBA" id="ARBA00007747"/>
    </source>
</evidence>
<evidence type="ECO:0000256" key="15">
    <source>
        <dbReference type="ARBA" id="ARBA00023159"/>
    </source>
</evidence>
<evidence type="ECO:0000256" key="16">
    <source>
        <dbReference type="ARBA" id="ARBA00023163"/>
    </source>
</evidence>
<feature type="compositionally biased region" description="Acidic residues" evidence="23">
    <location>
        <begin position="523"/>
        <end position="532"/>
    </location>
</feature>
<accession>A0AAV7VDR6</accession>
<comment type="similarity">
    <text evidence="3">Belongs to the HTATSF1 family.</text>
</comment>
<evidence type="ECO:0000256" key="2">
    <source>
        <dbReference type="ARBA" id="ARBA00004286"/>
    </source>
</evidence>
<feature type="region of interest" description="Disordered" evidence="23">
    <location>
        <begin position="236"/>
        <end position="261"/>
    </location>
</feature>
<keyword evidence="9" id="KW-0677">Repeat</keyword>
<dbReference type="SUPFAM" id="SSF54928">
    <property type="entry name" value="RNA-binding domain, RBD"/>
    <property type="match status" value="1"/>
</dbReference>
<dbReference type="InterPro" id="IPR034392">
    <property type="entry name" value="TatSF1-like_RRM1"/>
</dbReference>
<evidence type="ECO:0000256" key="4">
    <source>
        <dbReference type="ARBA" id="ARBA00022454"/>
    </source>
</evidence>
<evidence type="ECO:0000256" key="10">
    <source>
        <dbReference type="ARBA" id="ARBA00022763"/>
    </source>
</evidence>
<keyword evidence="7" id="KW-0507">mRNA processing</keyword>
<evidence type="ECO:0000256" key="9">
    <source>
        <dbReference type="ARBA" id="ARBA00022737"/>
    </source>
</evidence>
<protein>
    <recommendedName>
        <fullName evidence="21">17S U2 SnRNP complex component HTATSF1</fullName>
    </recommendedName>
</protein>
<comment type="subcellular location">
    <subcellularLocation>
        <location evidence="2">Chromosome</location>
    </subcellularLocation>
    <subcellularLocation>
        <location evidence="1">Nucleus</location>
    </subcellularLocation>
</comment>